<accession>A0A0L8MCG2</accession>
<comment type="caution">
    <text evidence="2">The sequence shown here is derived from an EMBL/GenBank/DDBJ whole genome shotgun (WGS) entry which is preliminary data.</text>
</comment>
<dbReference type="EMBL" id="LGUV01000311">
    <property type="protein sequence ID" value="KOG48096.1"/>
    <property type="molecule type" value="Genomic_DNA"/>
</dbReference>
<name>A0A0L8MCG2_STRVG</name>
<dbReference type="OrthoDB" id="4071241at2"/>
<dbReference type="RefSeq" id="WP_053173142.1">
    <property type="nucleotide sequence ID" value="NZ_LGUV01000311.1"/>
</dbReference>
<dbReference type="SMART" id="SM00849">
    <property type="entry name" value="Lactamase_B"/>
    <property type="match status" value="1"/>
</dbReference>
<evidence type="ECO:0000313" key="3">
    <source>
        <dbReference type="Proteomes" id="UP000037084"/>
    </source>
</evidence>
<proteinExistence type="predicted"/>
<dbReference type="AlphaFoldDB" id="A0A0L8MCG2"/>
<reference evidence="3" key="1">
    <citation type="submission" date="2015-07" db="EMBL/GenBank/DDBJ databases">
        <authorList>
            <consortium name="Consortium for Microbial Forensics and Genomics (microFORGE)"/>
            <person name="Knight B.M."/>
            <person name="Roberts D.P."/>
            <person name="Lin D."/>
            <person name="Hari K."/>
            <person name="Fletcher J."/>
            <person name="Melcher U."/>
            <person name="Blagden T."/>
            <person name="Winegar R.A."/>
        </authorList>
    </citation>
    <scope>NUCLEOTIDE SEQUENCE [LARGE SCALE GENOMIC DNA]</scope>
    <source>
        <strain evidence="3">NRRL B-1447</strain>
    </source>
</reference>
<dbReference type="InterPro" id="IPR001279">
    <property type="entry name" value="Metallo-B-lactamas"/>
</dbReference>
<evidence type="ECO:0000313" key="2">
    <source>
        <dbReference type="EMBL" id="KOG48096.1"/>
    </source>
</evidence>
<dbReference type="Gene3D" id="3.60.15.10">
    <property type="entry name" value="Ribonuclease Z/Hydroxyacylglutathione hydrolase-like"/>
    <property type="match status" value="1"/>
</dbReference>
<dbReference type="InterPro" id="IPR036866">
    <property type="entry name" value="RibonucZ/Hydroxyglut_hydro"/>
</dbReference>
<gene>
    <name evidence="2" type="ORF">ADK75_21745</name>
</gene>
<organism evidence="2 3">
    <name type="scientific">Streptomyces virginiae</name>
    <name type="common">Streptomyces cinnamonensis</name>
    <dbReference type="NCBI Taxonomy" id="1961"/>
    <lineage>
        <taxon>Bacteria</taxon>
        <taxon>Bacillati</taxon>
        <taxon>Actinomycetota</taxon>
        <taxon>Actinomycetes</taxon>
        <taxon>Kitasatosporales</taxon>
        <taxon>Streptomycetaceae</taxon>
        <taxon>Streptomyces</taxon>
    </lineage>
</organism>
<dbReference type="SUPFAM" id="SSF56281">
    <property type="entry name" value="Metallo-hydrolase/oxidoreductase"/>
    <property type="match status" value="1"/>
</dbReference>
<protein>
    <recommendedName>
        <fullName evidence="1">Metallo-beta-lactamase domain-containing protein</fullName>
    </recommendedName>
</protein>
<dbReference type="Pfam" id="PF00753">
    <property type="entry name" value="Lactamase_B"/>
    <property type="match status" value="1"/>
</dbReference>
<evidence type="ECO:0000259" key="1">
    <source>
        <dbReference type="SMART" id="SM00849"/>
    </source>
</evidence>
<feature type="domain" description="Metallo-beta-lactamase" evidence="1">
    <location>
        <begin position="30"/>
        <end position="246"/>
    </location>
</feature>
<sequence length="343" mass="36594">MTALGDVIEIDERTVLVLGQELDVGHDQPDVANALVHRVGDLLVLVDTGVTTAFRTALRQAADRVGPWSRALVLTTHGHPDHIGNNDLADELGVPVEHYVPAPDLDQMRDPLSYWVWSLQRIAGALPQPAPALAARLVSLFEPMHPFGATTRTYDELAPELIRIGSLRCTGWTFADGAVRVLRSQGHCAGHVIVHLRDPGVLHLSDEGNGPCGAMADADQLKIQTTLGAAALLFEQGQASLLTDGHTFTVRRAAEAARHLEGLLEQAATLSGAALELTGRGERVRPSEFTAGYAEAVAALGAGGANPNAMFAAMMAVNQLHELGLRPESTDPDAPWSRPPHRP</sequence>
<dbReference type="Proteomes" id="UP000037084">
    <property type="component" value="Unassembled WGS sequence"/>
</dbReference>
<dbReference type="PATRIC" id="fig|1961.12.peg.4897"/>